<dbReference type="CDD" id="cd01983">
    <property type="entry name" value="SIMIBI"/>
    <property type="match status" value="1"/>
</dbReference>
<keyword evidence="11 13" id="KW-0443">Lipid metabolism</keyword>
<dbReference type="EC" id="2.7.1.130" evidence="3 13"/>
<dbReference type="GO" id="GO:0005524">
    <property type="term" value="F:ATP binding"/>
    <property type="evidence" value="ECO:0007669"/>
    <property type="project" value="UniProtKB-UniRule"/>
</dbReference>
<keyword evidence="9 13" id="KW-0418">Kinase</keyword>
<evidence type="ECO:0000256" key="3">
    <source>
        <dbReference type="ARBA" id="ARBA00012071"/>
    </source>
</evidence>
<dbReference type="Pfam" id="PF02606">
    <property type="entry name" value="LpxK"/>
    <property type="match status" value="1"/>
</dbReference>
<evidence type="ECO:0000256" key="12">
    <source>
        <dbReference type="ARBA" id="ARBA00029757"/>
    </source>
</evidence>
<evidence type="ECO:0000256" key="11">
    <source>
        <dbReference type="ARBA" id="ARBA00023098"/>
    </source>
</evidence>
<evidence type="ECO:0000256" key="8">
    <source>
        <dbReference type="ARBA" id="ARBA00022741"/>
    </source>
</evidence>
<accession>A0A160DXL8</accession>
<feature type="binding site" evidence="13">
    <location>
        <begin position="59"/>
        <end position="66"/>
    </location>
    <ligand>
        <name>ATP</name>
        <dbReference type="ChEBI" id="CHEBI:30616"/>
    </ligand>
</feature>
<evidence type="ECO:0000256" key="2">
    <source>
        <dbReference type="ARBA" id="ARBA00004870"/>
    </source>
</evidence>
<dbReference type="Proteomes" id="UP000076830">
    <property type="component" value="Chromosome"/>
</dbReference>
<comment type="pathway">
    <text evidence="2 13">Glycolipid biosynthesis; lipid IV(A) biosynthesis; lipid IV(A) from (3R)-3-hydroxytetradecanoyl-[acyl-carrier-protein] and UDP-N-acetyl-alpha-D-glucosamine: step 6/6.</text>
</comment>
<dbReference type="OrthoDB" id="9766423at2"/>
<dbReference type="KEGG" id="dko:I596_3059"/>
<keyword evidence="10 13" id="KW-0067">ATP-binding</keyword>
<dbReference type="EMBL" id="CP015249">
    <property type="protein sequence ID" value="ANB19051.1"/>
    <property type="molecule type" value="Genomic_DNA"/>
</dbReference>
<dbReference type="InterPro" id="IPR003758">
    <property type="entry name" value="LpxK"/>
</dbReference>
<evidence type="ECO:0000256" key="7">
    <source>
        <dbReference type="ARBA" id="ARBA00022679"/>
    </source>
</evidence>
<evidence type="ECO:0000256" key="6">
    <source>
        <dbReference type="ARBA" id="ARBA00022556"/>
    </source>
</evidence>
<dbReference type="GO" id="GO:0009244">
    <property type="term" value="P:lipopolysaccharide core region biosynthetic process"/>
    <property type="evidence" value="ECO:0007669"/>
    <property type="project" value="TreeGrafter"/>
</dbReference>
<keyword evidence="7 13" id="KW-0808">Transferase</keyword>
<dbReference type="UniPathway" id="UPA00359">
    <property type="reaction ID" value="UER00482"/>
</dbReference>
<gene>
    <name evidence="13" type="primary">lpxK</name>
    <name evidence="14" type="ORF">I596_3059</name>
</gene>
<comment type="function">
    <text evidence="1 13">Transfers the gamma-phosphate of ATP to the 4'-position of a tetraacyldisaccharide 1-phosphate intermediate (termed DS-1-P) to form tetraacyldisaccharide 1,4'-bis-phosphate (lipid IVA).</text>
</comment>
<dbReference type="STRING" id="1300342.I596_3059"/>
<dbReference type="PANTHER" id="PTHR42724:SF1">
    <property type="entry name" value="TETRAACYLDISACCHARIDE 4'-KINASE, MITOCHONDRIAL-RELATED"/>
    <property type="match status" value="1"/>
</dbReference>
<protein>
    <recommendedName>
        <fullName evidence="4 13">Tetraacyldisaccharide 4'-kinase</fullName>
        <ecNumber evidence="3 13">2.7.1.130</ecNumber>
    </recommendedName>
    <alternativeName>
        <fullName evidence="12 13">Lipid A 4'-kinase</fullName>
    </alternativeName>
</protein>
<reference evidence="14 15" key="1">
    <citation type="submission" date="2016-04" db="EMBL/GenBank/DDBJ databases">
        <title>Complete genome sequence of Dokdonella koreensis DS-123T.</title>
        <authorList>
            <person name="Kim J.F."/>
            <person name="Lee H."/>
            <person name="Kwak M.-J."/>
        </authorList>
    </citation>
    <scope>NUCLEOTIDE SEQUENCE [LARGE SCALE GENOMIC DNA]</scope>
    <source>
        <strain evidence="14 15">DS-123</strain>
    </source>
</reference>
<proteinExistence type="inferred from homology"/>
<keyword evidence="15" id="KW-1185">Reference proteome</keyword>
<dbReference type="GO" id="GO:0005886">
    <property type="term" value="C:plasma membrane"/>
    <property type="evidence" value="ECO:0007669"/>
    <property type="project" value="TreeGrafter"/>
</dbReference>
<sequence length="327" mass="34924">MDADRLQRIWYGGAAVPWWLSALTPVYRALRGAHQLPYRLGWRRAQALGVPVIVVGNLTVGGSGKTPLVIALASALRRRGWRPGVVSRGYGGRARVPMLLDAHPDPALVGDEPALIRRRAGVPVAIGRDRVAAARRLLAEGVDVVIADDGLQNPSLARDVEICVIDGDRRFGNGRLLPAGPLREPLARLATLPLRVCNGGQPEAGETPMALQGEQAVNLVDGASRPLADFAGTPVHAIAGIGHPERFFGALRARGIEVLAHAFADHHAYRPEDLAFGDERPVLMTEKDAIKCEVFASGRCWRVPVDACLPPAFEAAVAAAVAEAARR</sequence>
<evidence type="ECO:0000313" key="14">
    <source>
        <dbReference type="EMBL" id="ANB19051.1"/>
    </source>
</evidence>
<evidence type="ECO:0000256" key="13">
    <source>
        <dbReference type="HAMAP-Rule" id="MF_00409"/>
    </source>
</evidence>
<dbReference type="AlphaFoldDB" id="A0A160DXL8"/>
<evidence type="ECO:0000256" key="4">
    <source>
        <dbReference type="ARBA" id="ARBA00016436"/>
    </source>
</evidence>
<dbReference type="GO" id="GO:0009029">
    <property type="term" value="F:lipid-A 4'-kinase activity"/>
    <property type="evidence" value="ECO:0007669"/>
    <property type="project" value="UniProtKB-UniRule"/>
</dbReference>
<dbReference type="PATRIC" id="fig|1300342.3.peg.2986"/>
<keyword evidence="6 13" id="KW-0441">Lipid A biosynthesis</keyword>
<evidence type="ECO:0000313" key="15">
    <source>
        <dbReference type="Proteomes" id="UP000076830"/>
    </source>
</evidence>
<evidence type="ECO:0000256" key="1">
    <source>
        <dbReference type="ARBA" id="ARBA00002274"/>
    </source>
</evidence>
<keyword evidence="5 13" id="KW-0444">Lipid biosynthesis</keyword>
<dbReference type="InterPro" id="IPR027417">
    <property type="entry name" value="P-loop_NTPase"/>
</dbReference>
<dbReference type="HAMAP" id="MF_00409">
    <property type="entry name" value="LpxK"/>
    <property type="match status" value="1"/>
</dbReference>
<evidence type="ECO:0000256" key="10">
    <source>
        <dbReference type="ARBA" id="ARBA00022840"/>
    </source>
</evidence>
<dbReference type="GO" id="GO:0009245">
    <property type="term" value="P:lipid A biosynthetic process"/>
    <property type="evidence" value="ECO:0007669"/>
    <property type="project" value="UniProtKB-UniRule"/>
</dbReference>
<dbReference type="RefSeq" id="WP_067649358.1">
    <property type="nucleotide sequence ID" value="NZ_CP015249.1"/>
</dbReference>
<comment type="catalytic activity">
    <reaction evidence="13">
        <text>a lipid A disaccharide + ATP = a lipid IVA + ADP + H(+)</text>
        <dbReference type="Rhea" id="RHEA:67840"/>
        <dbReference type="ChEBI" id="CHEBI:15378"/>
        <dbReference type="ChEBI" id="CHEBI:30616"/>
        <dbReference type="ChEBI" id="CHEBI:176343"/>
        <dbReference type="ChEBI" id="CHEBI:176425"/>
        <dbReference type="ChEBI" id="CHEBI:456216"/>
        <dbReference type="EC" id="2.7.1.130"/>
    </reaction>
</comment>
<evidence type="ECO:0000256" key="9">
    <source>
        <dbReference type="ARBA" id="ARBA00022777"/>
    </source>
</evidence>
<dbReference type="SUPFAM" id="SSF52540">
    <property type="entry name" value="P-loop containing nucleoside triphosphate hydrolases"/>
    <property type="match status" value="1"/>
</dbReference>
<evidence type="ECO:0000256" key="5">
    <source>
        <dbReference type="ARBA" id="ARBA00022516"/>
    </source>
</evidence>
<name>A0A160DXL8_9GAMM</name>
<comment type="similarity">
    <text evidence="13">Belongs to the LpxK family.</text>
</comment>
<keyword evidence="8 13" id="KW-0547">Nucleotide-binding</keyword>
<organism evidence="14 15">
    <name type="scientific">Dokdonella koreensis DS-123</name>
    <dbReference type="NCBI Taxonomy" id="1300342"/>
    <lineage>
        <taxon>Bacteria</taxon>
        <taxon>Pseudomonadati</taxon>
        <taxon>Pseudomonadota</taxon>
        <taxon>Gammaproteobacteria</taxon>
        <taxon>Lysobacterales</taxon>
        <taxon>Rhodanobacteraceae</taxon>
        <taxon>Dokdonella</taxon>
    </lineage>
</organism>
<dbReference type="PANTHER" id="PTHR42724">
    <property type="entry name" value="TETRAACYLDISACCHARIDE 4'-KINASE"/>
    <property type="match status" value="1"/>
</dbReference>
<dbReference type="NCBIfam" id="TIGR00682">
    <property type="entry name" value="lpxK"/>
    <property type="match status" value="1"/>
</dbReference>